<dbReference type="RefSeq" id="WP_168362545.1">
    <property type="nucleotide sequence ID" value="NZ_CP033622.1"/>
</dbReference>
<evidence type="ECO:0000313" key="5">
    <source>
        <dbReference type="Proteomes" id="UP000824976"/>
    </source>
</evidence>
<sequence length="145" mass="15176">MKAWGTFLMATGLLLSSATQAATQTTVVTQGHPVILPGNTVATQGTVSGTQGAINTQGVANTQGTTNTDVVVPVPPQVVWGNGGNAGGNVQRETQVNCMSCCIYQNKSYSEGSVVRAEGVLLQCQRDKGNLGTNNLVWRILKDQQ</sequence>
<gene>
    <name evidence="2" type="ORF">DWG24_11045</name>
    <name evidence="3" type="ORF">FGI21_03935</name>
</gene>
<dbReference type="InterPro" id="IPR009971">
    <property type="entry name" value="DUF1496"/>
</dbReference>
<dbReference type="EMBL" id="CP040817">
    <property type="protein sequence ID" value="QYM91079.1"/>
    <property type="molecule type" value="Genomic_DNA"/>
</dbReference>
<dbReference type="Proteomes" id="UP000824976">
    <property type="component" value="Chromosome"/>
</dbReference>
<protein>
    <submittedName>
        <fullName evidence="2">DUF1496 domain-containing protein</fullName>
    </submittedName>
</protein>
<dbReference type="Proteomes" id="UP000500801">
    <property type="component" value="Chromosome"/>
</dbReference>
<evidence type="ECO:0000313" key="3">
    <source>
        <dbReference type="EMBL" id="QYM91079.1"/>
    </source>
</evidence>
<evidence type="ECO:0000256" key="1">
    <source>
        <dbReference type="SAM" id="SignalP"/>
    </source>
</evidence>
<keyword evidence="1" id="KW-0732">Signal</keyword>
<dbReference type="Pfam" id="PF07383">
    <property type="entry name" value="DUF1496"/>
    <property type="match status" value="1"/>
</dbReference>
<organism evidence="2 4">
    <name type="scientific">Dickeya zeae</name>
    <dbReference type="NCBI Taxonomy" id="204042"/>
    <lineage>
        <taxon>Bacteria</taxon>
        <taxon>Pseudomonadati</taxon>
        <taxon>Pseudomonadota</taxon>
        <taxon>Gammaproteobacteria</taxon>
        <taxon>Enterobacterales</taxon>
        <taxon>Pectobacteriaceae</taxon>
        <taxon>Dickeya</taxon>
    </lineage>
</organism>
<dbReference type="AlphaFoldDB" id="A0AAE7CYT2"/>
<evidence type="ECO:0000313" key="4">
    <source>
        <dbReference type="Proteomes" id="UP000500801"/>
    </source>
</evidence>
<evidence type="ECO:0000313" key="2">
    <source>
        <dbReference type="EMBL" id="QIZ51261.1"/>
    </source>
</evidence>
<keyword evidence="5" id="KW-1185">Reference proteome</keyword>
<reference evidence="3 5" key="2">
    <citation type="submission" date="2019-06" db="EMBL/GenBank/DDBJ databases">
        <title>Complete genome of Dickeya zeae PL65.</title>
        <authorList>
            <person name="Boluk G."/>
            <person name="Arif M."/>
        </authorList>
    </citation>
    <scope>NUCLEOTIDE SEQUENCE [LARGE SCALE GENOMIC DNA]</scope>
    <source>
        <strain evidence="3 5">PL65</strain>
    </source>
</reference>
<reference evidence="2 4" key="1">
    <citation type="submission" date="2018-11" db="EMBL/GenBank/DDBJ databases">
        <title>Complete genome sequence of Dickeya zeae strain CE1 infecting Canna edulis Ker-Gawl. in China.</title>
        <authorList>
            <person name="Zhang J."/>
            <person name="Lin B."/>
            <person name="Shen H."/>
            <person name="Jiang S."/>
            <person name="Pu X."/>
            <person name="Sun D."/>
        </authorList>
    </citation>
    <scope>NUCLEOTIDE SEQUENCE [LARGE SCALE GENOMIC DNA]</scope>
    <source>
        <strain evidence="2 4">CE1</strain>
    </source>
</reference>
<feature type="chain" id="PRO_5042273289" evidence="1">
    <location>
        <begin position="22"/>
        <end position="145"/>
    </location>
</feature>
<proteinExistence type="predicted"/>
<feature type="signal peptide" evidence="1">
    <location>
        <begin position="1"/>
        <end position="21"/>
    </location>
</feature>
<name>A0AAE7CYT2_9GAMM</name>
<accession>A0AAE7CYT2</accession>
<dbReference type="EMBL" id="CP033622">
    <property type="protein sequence ID" value="QIZ51261.1"/>
    <property type="molecule type" value="Genomic_DNA"/>
</dbReference>